<feature type="chain" id="PRO_5043518119" description="Secreted protein" evidence="2">
    <location>
        <begin position="22"/>
        <end position="131"/>
    </location>
</feature>
<keyword evidence="4" id="KW-1185">Reference proteome</keyword>
<reference evidence="3" key="1">
    <citation type="submission" date="2020-10" db="EMBL/GenBank/DDBJ databases">
        <title>Chromosome-scale genome assembly of the Allis shad, Alosa alosa.</title>
        <authorList>
            <person name="Margot Z."/>
            <person name="Christophe K."/>
            <person name="Cabau C."/>
            <person name="Louis A."/>
            <person name="Berthelot C."/>
            <person name="Parey E."/>
            <person name="Roest Crollius H."/>
            <person name="Montfort J."/>
            <person name="Robinson-Rechavi M."/>
            <person name="Bucao C."/>
            <person name="Bouchez O."/>
            <person name="Gislard M."/>
            <person name="Lluch J."/>
            <person name="Milhes M."/>
            <person name="Lampietro C."/>
            <person name="Lopez Roques C."/>
            <person name="Donnadieu C."/>
            <person name="Braasch I."/>
            <person name="Desvignes T."/>
            <person name="Postlethwait J."/>
            <person name="Bobe J."/>
            <person name="Guiguen Y."/>
        </authorList>
    </citation>
    <scope>NUCLEOTIDE SEQUENCE</scope>
    <source>
        <strain evidence="3">M-15738</strain>
        <tissue evidence="3">Blood</tissue>
    </source>
</reference>
<keyword evidence="2" id="KW-0732">Signal</keyword>
<name>A0AAV6H531_9TELE</name>
<evidence type="ECO:0000256" key="1">
    <source>
        <dbReference type="SAM" id="MobiDB-lite"/>
    </source>
</evidence>
<sequence length="131" mass="14198">MGVMLALWAWLLTIMVWNVCGYPIEGLYAWHSPPDTDQMIDPRYMLYPGSPYYQQQGPPQTPERRTQTSQESPVTSAGTRAFGPQTSSASVESAAAPIVYVPAPSKVVKDPKPGGCGDLVIARGKNISFAP</sequence>
<gene>
    <name evidence="3" type="ORF">AALO_G00067600</name>
</gene>
<feature type="region of interest" description="Disordered" evidence="1">
    <location>
        <begin position="48"/>
        <end position="89"/>
    </location>
</feature>
<accession>A0AAV6H531</accession>
<dbReference type="EMBL" id="JADWDJ010000005">
    <property type="protein sequence ID" value="KAG5281116.1"/>
    <property type="molecule type" value="Genomic_DNA"/>
</dbReference>
<feature type="compositionally biased region" description="Polar residues" evidence="1">
    <location>
        <begin position="67"/>
        <end position="89"/>
    </location>
</feature>
<feature type="signal peptide" evidence="2">
    <location>
        <begin position="1"/>
        <end position="21"/>
    </location>
</feature>
<evidence type="ECO:0000313" key="4">
    <source>
        <dbReference type="Proteomes" id="UP000823561"/>
    </source>
</evidence>
<feature type="compositionally biased region" description="Low complexity" evidence="1">
    <location>
        <begin position="48"/>
        <end position="58"/>
    </location>
</feature>
<evidence type="ECO:0008006" key="5">
    <source>
        <dbReference type="Google" id="ProtNLM"/>
    </source>
</evidence>
<comment type="caution">
    <text evidence="3">The sequence shown here is derived from an EMBL/GenBank/DDBJ whole genome shotgun (WGS) entry which is preliminary data.</text>
</comment>
<organism evidence="3 4">
    <name type="scientific">Alosa alosa</name>
    <name type="common">allis shad</name>
    <dbReference type="NCBI Taxonomy" id="278164"/>
    <lineage>
        <taxon>Eukaryota</taxon>
        <taxon>Metazoa</taxon>
        <taxon>Chordata</taxon>
        <taxon>Craniata</taxon>
        <taxon>Vertebrata</taxon>
        <taxon>Euteleostomi</taxon>
        <taxon>Actinopterygii</taxon>
        <taxon>Neopterygii</taxon>
        <taxon>Teleostei</taxon>
        <taxon>Clupei</taxon>
        <taxon>Clupeiformes</taxon>
        <taxon>Clupeoidei</taxon>
        <taxon>Clupeidae</taxon>
        <taxon>Alosa</taxon>
    </lineage>
</organism>
<evidence type="ECO:0000256" key="2">
    <source>
        <dbReference type="SAM" id="SignalP"/>
    </source>
</evidence>
<evidence type="ECO:0000313" key="3">
    <source>
        <dbReference type="EMBL" id="KAG5281116.1"/>
    </source>
</evidence>
<protein>
    <recommendedName>
        <fullName evidence="5">Secreted protein</fullName>
    </recommendedName>
</protein>
<dbReference type="Proteomes" id="UP000823561">
    <property type="component" value="Chromosome 5"/>
</dbReference>
<proteinExistence type="predicted"/>
<dbReference type="AlphaFoldDB" id="A0AAV6H531"/>